<gene>
    <name evidence="1" type="ORF">MCOR_23980</name>
</gene>
<dbReference type="InterPro" id="IPR052787">
    <property type="entry name" value="MAVS"/>
</dbReference>
<dbReference type="EMBL" id="CACVKT020004253">
    <property type="protein sequence ID" value="CAC5388733.1"/>
    <property type="molecule type" value="Genomic_DNA"/>
</dbReference>
<organism evidence="1 2">
    <name type="scientific">Mytilus coruscus</name>
    <name type="common">Sea mussel</name>
    <dbReference type="NCBI Taxonomy" id="42192"/>
    <lineage>
        <taxon>Eukaryota</taxon>
        <taxon>Metazoa</taxon>
        <taxon>Spiralia</taxon>
        <taxon>Lophotrochozoa</taxon>
        <taxon>Mollusca</taxon>
        <taxon>Bivalvia</taxon>
        <taxon>Autobranchia</taxon>
        <taxon>Pteriomorphia</taxon>
        <taxon>Mytilida</taxon>
        <taxon>Mytiloidea</taxon>
        <taxon>Mytilidae</taxon>
        <taxon>Mytilinae</taxon>
        <taxon>Mytilus</taxon>
    </lineage>
</organism>
<dbReference type="PANTHER" id="PTHR21446">
    <property type="entry name" value="DUF3504 DOMAIN-CONTAINING PROTEIN"/>
    <property type="match status" value="1"/>
</dbReference>
<dbReference type="AlphaFoldDB" id="A0A6J8BXK0"/>
<proteinExistence type="predicted"/>
<reference evidence="1 2" key="1">
    <citation type="submission" date="2020-06" db="EMBL/GenBank/DDBJ databases">
        <authorList>
            <person name="Li R."/>
            <person name="Bekaert M."/>
        </authorList>
    </citation>
    <scope>NUCLEOTIDE SEQUENCE [LARGE SCALE GENOMIC DNA]</scope>
    <source>
        <strain evidence="2">wild</strain>
    </source>
</reference>
<sequence length="152" mass="17165">MDSAVEGYRFGHSDENGLNQLLKDKDAQNNKKATKAAMSVFLQYLLSENRDVIDFETADELNAVLYMEIDIIKDIRFKRANDTFRAVTIQLKRQDLGKTDHTPSLDEDAVGKSYGSVALNTDTPCGLFQNVWFDIMRYLCICAEGAEKISEV</sequence>
<accession>A0A6J8BXK0</accession>
<dbReference type="PANTHER" id="PTHR21446:SF12">
    <property type="entry name" value="POTASSIUM CHANNEL TETRAMERIZATION DOMAIN CONTAINING 1"/>
    <property type="match status" value="1"/>
</dbReference>
<evidence type="ECO:0000313" key="1">
    <source>
        <dbReference type="EMBL" id="CAC5388733.1"/>
    </source>
</evidence>
<name>A0A6J8BXK0_MYTCO</name>
<protein>
    <submittedName>
        <fullName evidence="1">Uncharacterized protein</fullName>
    </submittedName>
</protein>
<keyword evidence="2" id="KW-1185">Reference proteome</keyword>
<evidence type="ECO:0000313" key="2">
    <source>
        <dbReference type="Proteomes" id="UP000507470"/>
    </source>
</evidence>
<dbReference type="Proteomes" id="UP000507470">
    <property type="component" value="Unassembled WGS sequence"/>
</dbReference>